<dbReference type="SUPFAM" id="SSF51735">
    <property type="entry name" value="NAD(P)-binding Rossmann-fold domains"/>
    <property type="match status" value="1"/>
</dbReference>
<protein>
    <recommendedName>
        <fullName evidence="6">Ketoreductase domain-containing protein</fullName>
    </recommendedName>
</protein>
<evidence type="ECO:0000256" key="4">
    <source>
        <dbReference type="SAM" id="MobiDB-lite"/>
    </source>
</evidence>
<feature type="transmembrane region" description="Helical" evidence="5">
    <location>
        <begin position="15"/>
        <end position="41"/>
    </location>
</feature>
<dbReference type="InterPro" id="IPR036291">
    <property type="entry name" value="NAD(P)-bd_dom_sf"/>
</dbReference>
<dbReference type="OMA" id="YKYAATK"/>
<keyword evidence="8" id="KW-1185">Reference proteome</keyword>
<dbReference type="AlphaFoldDB" id="A0A388K7L1"/>
<keyword evidence="5" id="KW-1133">Transmembrane helix</keyword>
<dbReference type="OrthoDB" id="47007at2759"/>
<dbReference type="SMART" id="SM00822">
    <property type="entry name" value="PKS_KR"/>
    <property type="match status" value="1"/>
</dbReference>
<dbReference type="InterPro" id="IPR002347">
    <property type="entry name" value="SDR_fam"/>
</dbReference>
<evidence type="ECO:0000313" key="7">
    <source>
        <dbReference type="EMBL" id="GBG66040.1"/>
    </source>
</evidence>
<dbReference type="PANTHER" id="PTHR43391:SF89">
    <property type="entry name" value="11-BETA-HYDROXYSTEROID DEHYDROGENASE 1A-RELATED"/>
    <property type="match status" value="1"/>
</dbReference>
<evidence type="ECO:0000256" key="5">
    <source>
        <dbReference type="SAM" id="Phobius"/>
    </source>
</evidence>
<feature type="compositionally biased region" description="Low complexity" evidence="4">
    <location>
        <begin position="337"/>
        <end position="358"/>
    </location>
</feature>
<evidence type="ECO:0000313" key="8">
    <source>
        <dbReference type="Proteomes" id="UP000265515"/>
    </source>
</evidence>
<dbReference type="EMBL" id="BFEA01000069">
    <property type="protein sequence ID" value="GBG66040.1"/>
    <property type="molecule type" value="Genomic_DNA"/>
</dbReference>
<dbReference type="Pfam" id="PF00106">
    <property type="entry name" value="adh_short"/>
    <property type="match status" value="1"/>
</dbReference>
<dbReference type="GO" id="GO:0005829">
    <property type="term" value="C:cytosol"/>
    <property type="evidence" value="ECO:0007669"/>
    <property type="project" value="TreeGrafter"/>
</dbReference>
<feature type="domain" description="Ketoreductase" evidence="6">
    <location>
        <begin position="50"/>
        <end position="235"/>
    </location>
</feature>
<evidence type="ECO:0000259" key="6">
    <source>
        <dbReference type="SMART" id="SM00822"/>
    </source>
</evidence>
<keyword evidence="5" id="KW-0812">Transmembrane</keyword>
<evidence type="ECO:0000256" key="3">
    <source>
        <dbReference type="RuleBase" id="RU000363"/>
    </source>
</evidence>
<keyword evidence="2" id="KW-0560">Oxidoreductase</keyword>
<dbReference type="STRING" id="69332.A0A388K7L1"/>
<evidence type="ECO:0000256" key="1">
    <source>
        <dbReference type="ARBA" id="ARBA00006484"/>
    </source>
</evidence>
<sequence>MVNLLPPMHWITDLVVVPIGLIALPLVATGSAVCRTVSWMFTRRVKPRGKAIVITGASSGIGEHIAYEYAKAGGKLILAARRVDNLNAVADACREKGAMEVEVVAADVAKEDDCQKIIQTAVDKYGGVDILVNNAGVLQSFEFEQLKDLKAARQLMDIDFFGNVWPTYYAIPHLTKSRGQVIVNSSMAAFLPHPRQAFYNAAKAALFKFYDDLRTEPFGRSVAITIATPGVISSELTEGKFVNETGECVWDEGRPEVHFGPMLSSRIKTEVAAKGIVAGASKRQRYVVVPAYFNIFALYRFFAPGATDNVLHRIMYRSERPGKSLTGRLACKLGLRSSAGSSEAGEGEETAAAAAEGTVPETSGEEKKEA</sequence>
<dbReference type="PRINTS" id="PR00080">
    <property type="entry name" value="SDRFAMILY"/>
</dbReference>
<dbReference type="PANTHER" id="PTHR43391">
    <property type="entry name" value="RETINOL DEHYDROGENASE-RELATED"/>
    <property type="match status" value="1"/>
</dbReference>
<proteinExistence type="inferred from homology"/>
<dbReference type="NCBIfam" id="NF004825">
    <property type="entry name" value="PRK06181.1"/>
    <property type="match status" value="1"/>
</dbReference>
<evidence type="ECO:0000256" key="2">
    <source>
        <dbReference type="ARBA" id="ARBA00023002"/>
    </source>
</evidence>
<name>A0A388K7L1_CHABU</name>
<organism evidence="7 8">
    <name type="scientific">Chara braunii</name>
    <name type="common">Braun's stonewort</name>
    <dbReference type="NCBI Taxonomy" id="69332"/>
    <lineage>
        <taxon>Eukaryota</taxon>
        <taxon>Viridiplantae</taxon>
        <taxon>Streptophyta</taxon>
        <taxon>Charophyceae</taxon>
        <taxon>Charales</taxon>
        <taxon>Characeae</taxon>
        <taxon>Chara</taxon>
    </lineage>
</organism>
<comment type="caution">
    <text evidence="7">The sequence shown here is derived from an EMBL/GenBank/DDBJ whole genome shotgun (WGS) entry which is preliminary data.</text>
</comment>
<dbReference type="PRINTS" id="PR00081">
    <property type="entry name" value="GDHRDH"/>
</dbReference>
<keyword evidence="5" id="KW-0472">Membrane</keyword>
<dbReference type="Gene3D" id="3.40.50.720">
    <property type="entry name" value="NAD(P)-binding Rossmann-like Domain"/>
    <property type="match status" value="1"/>
</dbReference>
<reference evidence="7 8" key="1">
    <citation type="journal article" date="2018" name="Cell">
        <title>The Chara Genome: Secondary Complexity and Implications for Plant Terrestrialization.</title>
        <authorList>
            <person name="Nishiyama T."/>
            <person name="Sakayama H."/>
            <person name="Vries J.D."/>
            <person name="Buschmann H."/>
            <person name="Saint-Marcoux D."/>
            <person name="Ullrich K.K."/>
            <person name="Haas F.B."/>
            <person name="Vanderstraeten L."/>
            <person name="Becker D."/>
            <person name="Lang D."/>
            <person name="Vosolsobe S."/>
            <person name="Rombauts S."/>
            <person name="Wilhelmsson P.K.I."/>
            <person name="Janitza P."/>
            <person name="Kern R."/>
            <person name="Heyl A."/>
            <person name="Rumpler F."/>
            <person name="Villalobos L.I.A.C."/>
            <person name="Clay J.M."/>
            <person name="Skokan R."/>
            <person name="Toyoda A."/>
            <person name="Suzuki Y."/>
            <person name="Kagoshima H."/>
            <person name="Schijlen E."/>
            <person name="Tajeshwar N."/>
            <person name="Catarino B."/>
            <person name="Hetherington A.J."/>
            <person name="Saltykova A."/>
            <person name="Bonnot C."/>
            <person name="Breuninger H."/>
            <person name="Symeonidi A."/>
            <person name="Radhakrishnan G.V."/>
            <person name="Van Nieuwerburgh F."/>
            <person name="Deforce D."/>
            <person name="Chang C."/>
            <person name="Karol K.G."/>
            <person name="Hedrich R."/>
            <person name="Ulvskov P."/>
            <person name="Glockner G."/>
            <person name="Delwiche C.F."/>
            <person name="Petrasek J."/>
            <person name="Van de Peer Y."/>
            <person name="Friml J."/>
            <person name="Beilby M."/>
            <person name="Dolan L."/>
            <person name="Kohara Y."/>
            <person name="Sugano S."/>
            <person name="Fujiyama A."/>
            <person name="Delaux P.-M."/>
            <person name="Quint M."/>
            <person name="TheiBen G."/>
            <person name="Hagemann M."/>
            <person name="Harholt J."/>
            <person name="Dunand C."/>
            <person name="Zachgo S."/>
            <person name="Langdale J."/>
            <person name="Maumus F."/>
            <person name="Straeten D.V.D."/>
            <person name="Gould S.B."/>
            <person name="Rensing S.A."/>
        </authorList>
    </citation>
    <scope>NUCLEOTIDE SEQUENCE [LARGE SCALE GENOMIC DNA]</scope>
    <source>
        <strain evidence="7 8">S276</strain>
    </source>
</reference>
<accession>A0A388K7L1</accession>
<comment type="similarity">
    <text evidence="1 3">Belongs to the short-chain dehydrogenases/reductases (SDR) family.</text>
</comment>
<gene>
    <name evidence="7" type="ORF">CBR_g55384</name>
</gene>
<dbReference type="GO" id="GO:0016491">
    <property type="term" value="F:oxidoreductase activity"/>
    <property type="evidence" value="ECO:0007669"/>
    <property type="project" value="UniProtKB-KW"/>
</dbReference>
<dbReference type="Gramene" id="GBG66040">
    <property type="protein sequence ID" value="GBG66040"/>
    <property type="gene ID" value="CBR_g55384"/>
</dbReference>
<dbReference type="Proteomes" id="UP000265515">
    <property type="component" value="Unassembled WGS sequence"/>
</dbReference>
<feature type="region of interest" description="Disordered" evidence="4">
    <location>
        <begin position="337"/>
        <end position="370"/>
    </location>
</feature>
<dbReference type="InterPro" id="IPR057326">
    <property type="entry name" value="KR_dom"/>
</dbReference>